<keyword evidence="6" id="KW-1185">Reference proteome</keyword>
<sequence length="397" mass="42968">MPRFLVGDELGNLKVLRVSSENNIASTTIYQKKSSSVEALAVGCQPTGTKTNIAGFSDGSALVYSLKDDDSLDVLSEWKEPRLKETKFIGLSLSSTTAFTCTSSGVLRMTPIFSGNRDNSQPSPSQLASLPTRLSDWRLSPNGEAFAYGGDEVDLSVWNTELAFQHKQENGTSVSTENTKKRKRGDALFPAETWRAKNVPNDSLGLRQPIQINSVTFLSSALASQHLLTGTSSGDVRRYDTRASRRPVAIWGEIGEIGGVKLVKEGLNDNEVFVSDHGCNLFSLDLRTGGIVYGYKGISGAVTAIAPSPSIMMSTSLDRCARAHSVIPPLNSRDRKGEILQKFYLTGVPTAAVWDHTLSGGATAANDESVKEQDDVWDKMVHVGDDDPLTTRSTKTM</sequence>
<dbReference type="EMBL" id="KN838541">
    <property type="protein sequence ID" value="KIK08675.1"/>
    <property type="molecule type" value="Genomic_DNA"/>
</dbReference>
<dbReference type="AlphaFoldDB" id="A0A0C9X8X9"/>
<dbReference type="SUPFAM" id="SSF50978">
    <property type="entry name" value="WD40 repeat-like"/>
    <property type="match status" value="1"/>
</dbReference>
<dbReference type="PANTHER" id="PTHR16038:SF4">
    <property type="entry name" value="WD REPEAT-CONTAINING PROTEIN 74"/>
    <property type="match status" value="1"/>
</dbReference>
<dbReference type="GO" id="GO:0005730">
    <property type="term" value="C:nucleolus"/>
    <property type="evidence" value="ECO:0007669"/>
    <property type="project" value="InterPro"/>
</dbReference>
<evidence type="ECO:0000256" key="2">
    <source>
        <dbReference type="ARBA" id="ARBA00007861"/>
    </source>
</evidence>
<name>A0A0C9X8X9_9AGAR</name>
<comment type="function">
    <text evidence="1">Involved in the biogenesis of the 60S ribosomal subunit.</text>
</comment>
<proteinExistence type="inferred from homology"/>
<dbReference type="HOGENOM" id="CLU_033769_1_0_1"/>
<comment type="subunit">
    <text evidence="3">Component of the pre-66S ribosomal particle.</text>
</comment>
<accession>A0A0C9X8X9</accession>
<gene>
    <name evidence="5" type="ORF">K443DRAFT_128140</name>
</gene>
<comment type="similarity">
    <text evidence="2">Belongs to the NSA1 family.</text>
</comment>
<evidence type="ECO:0000256" key="4">
    <source>
        <dbReference type="ARBA" id="ARBA00014234"/>
    </source>
</evidence>
<protein>
    <recommendedName>
        <fullName evidence="4">Ribosome biogenesis protein NSA1</fullName>
    </recommendedName>
</protein>
<dbReference type="InterPro" id="IPR036322">
    <property type="entry name" value="WD40_repeat_dom_sf"/>
</dbReference>
<reference evidence="5 6" key="1">
    <citation type="submission" date="2014-04" db="EMBL/GenBank/DDBJ databases">
        <authorList>
            <consortium name="DOE Joint Genome Institute"/>
            <person name="Kuo A."/>
            <person name="Kohler A."/>
            <person name="Nagy L.G."/>
            <person name="Floudas D."/>
            <person name="Copeland A."/>
            <person name="Barry K.W."/>
            <person name="Cichocki N."/>
            <person name="Veneault-Fourrey C."/>
            <person name="LaButti K."/>
            <person name="Lindquist E.A."/>
            <person name="Lipzen A."/>
            <person name="Lundell T."/>
            <person name="Morin E."/>
            <person name="Murat C."/>
            <person name="Sun H."/>
            <person name="Tunlid A."/>
            <person name="Henrissat B."/>
            <person name="Grigoriev I.V."/>
            <person name="Hibbett D.S."/>
            <person name="Martin F."/>
            <person name="Nordberg H.P."/>
            <person name="Cantor M.N."/>
            <person name="Hua S.X."/>
        </authorList>
    </citation>
    <scope>NUCLEOTIDE SEQUENCE [LARGE SCALE GENOMIC DNA]</scope>
    <source>
        <strain evidence="5 6">LaAM-08-1</strain>
    </source>
</reference>
<dbReference type="GO" id="GO:0030687">
    <property type="term" value="C:preribosome, large subunit precursor"/>
    <property type="evidence" value="ECO:0007669"/>
    <property type="project" value="TreeGrafter"/>
</dbReference>
<dbReference type="GO" id="GO:0042273">
    <property type="term" value="P:ribosomal large subunit biogenesis"/>
    <property type="evidence" value="ECO:0007669"/>
    <property type="project" value="InterPro"/>
</dbReference>
<evidence type="ECO:0000313" key="6">
    <source>
        <dbReference type="Proteomes" id="UP000054477"/>
    </source>
</evidence>
<dbReference type="InterPro" id="IPR015943">
    <property type="entry name" value="WD40/YVTN_repeat-like_dom_sf"/>
</dbReference>
<evidence type="ECO:0000256" key="3">
    <source>
        <dbReference type="ARBA" id="ARBA00011187"/>
    </source>
</evidence>
<dbReference type="PANTHER" id="PTHR16038">
    <property type="entry name" value="NOP SEVEN ASSOCIATED PROTEIN 1"/>
    <property type="match status" value="1"/>
</dbReference>
<dbReference type="Proteomes" id="UP000054477">
    <property type="component" value="Unassembled WGS sequence"/>
</dbReference>
<dbReference type="InterPro" id="IPR037379">
    <property type="entry name" value="WDR74/Nsa1"/>
</dbReference>
<evidence type="ECO:0000256" key="1">
    <source>
        <dbReference type="ARBA" id="ARBA00002889"/>
    </source>
</evidence>
<organism evidence="5 6">
    <name type="scientific">Laccaria amethystina LaAM-08-1</name>
    <dbReference type="NCBI Taxonomy" id="1095629"/>
    <lineage>
        <taxon>Eukaryota</taxon>
        <taxon>Fungi</taxon>
        <taxon>Dikarya</taxon>
        <taxon>Basidiomycota</taxon>
        <taxon>Agaricomycotina</taxon>
        <taxon>Agaricomycetes</taxon>
        <taxon>Agaricomycetidae</taxon>
        <taxon>Agaricales</taxon>
        <taxon>Agaricineae</taxon>
        <taxon>Hydnangiaceae</taxon>
        <taxon>Laccaria</taxon>
    </lineage>
</organism>
<dbReference type="STRING" id="1095629.A0A0C9X8X9"/>
<evidence type="ECO:0000313" key="5">
    <source>
        <dbReference type="EMBL" id="KIK08675.1"/>
    </source>
</evidence>
<dbReference type="Gene3D" id="2.130.10.10">
    <property type="entry name" value="YVTN repeat-like/Quinoprotein amine dehydrogenase"/>
    <property type="match status" value="2"/>
</dbReference>
<dbReference type="OrthoDB" id="18388at2759"/>
<reference evidence="6" key="2">
    <citation type="submission" date="2015-01" db="EMBL/GenBank/DDBJ databases">
        <title>Evolutionary Origins and Diversification of the Mycorrhizal Mutualists.</title>
        <authorList>
            <consortium name="DOE Joint Genome Institute"/>
            <consortium name="Mycorrhizal Genomics Consortium"/>
            <person name="Kohler A."/>
            <person name="Kuo A."/>
            <person name="Nagy L.G."/>
            <person name="Floudas D."/>
            <person name="Copeland A."/>
            <person name="Barry K.W."/>
            <person name="Cichocki N."/>
            <person name="Veneault-Fourrey C."/>
            <person name="LaButti K."/>
            <person name="Lindquist E.A."/>
            <person name="Lipzen A."/>
            <person name="Lundell T."/>
            <person name="Morin E."/>
            <person name="Murat C."/>
            <person name="Riley R."/>
            <person name="Ohm R."/>
            <person name="Sun H."/>
            <person name="Tunlid A."/>
            <person name="Henrissat B."/>
            <person name="Grigoriev I.V."/>
            <person name="Hibbett D.S."/>
            <person name="Martin F."/>
        </authorList>
    </citation>
    <scope>NUCLEOTIDE SEQUENCE [LARGE SCALE GENOMIC DNA]</scope>
    <source>
        <strain evidence="6">LaAM-08-1</strain>
    </source>
</reference>